<feature type="signal peptide" evidence="2">
    <location>
        <begin position="1"/>
        <end position="15"/>
    </location>
</feature>
<evidence type="ECO:0000256" key="2">
    <source>
        <dbReference type="SAM" id="SignalP"/>
    </source>
</evidence>
<accession>A0A9P7MKN1</accession>
<comment type="caution">
    <text evidence="3">The sequence shown here is derived from an EMBL/GenBank/DDBJ whole genome shotgun (WGS) entry which is preliminary data.</text>
</comment>
<dbReference type="OrthoDB" id="4956317at2759"/>
<feature type="chain" id="PRO_5040161669" evidence="2">
    <location>
        <begin position="16"/>
        <end position="166"/>
    </location>
</feature>
<evidence type="ECO:0000313" key="3">
    <source>
        <dbReference type="EMBL" id="KAG5957892.1"/>
    </source>
</evidence>
<keyword evidence="2" id="KW-0732">Signal</keyword>
<organism evidence="3 4">
    <name type="scientific">Claviceps arundinis</name>
    <dbReference type="NCBI Taxonomy" id="1623583"/>
    <lineage>
        <taxon>Eukaryota</taxon>
        <taxon>Fungi</taxon>
        <taxon>Dikarya</taxon>
        <taxon>Ascomycota</taxon>
        <taxon>Pezizomycotina</taxon>
        <taxon>Sordariomycetes</taxon>
        <taxon>Hypocreomycetidae</taxon>
        <taxon>Hypocreales</taxon>
        <taxon>Clavicipitaceae</taxon>
        <taxon>Claviceps</taxon>
    </lineage>
</organism>
<evidence type="ECO:0000256" key="1">
    <source>
        <dbReference type="SAM" id="MobiDB-lite"/>
    </source>
</evidence>
<reference evidence="3" key="1">
    <citation type="journal article" date="2020" name="bioRxiv">
        <title>Whole genome comparisons of ergot fungi reveals the divergence and evolution of species within the genus Claviceps are the result of varying mechanisms driving genome evolution and host range expansion.</title>
        <authorList>
            <person name="Wyka S.A."/>
            <person name="Mondo S.J."/>
            <person name="Liu M."/>
            <person name="Dettman J."/>
            <person name="Nalam V."/>
            <person name="Broders K.D."/>
        </authorList>
    </citation>
    <scope>NUCLEOTIDE SEQUENCE</scope>
    <source>
        <strain evidence="3">CCC 1102</strain>
    </source>
</reference>
<dbReference type="EMBL" id="SRPS01000448">
    <property type="protein sequence ID" value="KAG5957892.1"/>
    <property type="molecule type" value="Genomic_DNA"/>
</dbReference>
<proteinExistence type="predicted"/>
<evidence type="ECO:0000313" key="4">
    <source>
        <dbReference type="Proteomes" id="UP000784919"/>
    </source>
</evidence>
<feature type="region of interest" description="Disordered" evidence="1">
    <location>
        <begin position="140"/>
        <end position="166"/>
    </location>
</feature>
<sequence>MRFLTALSLACGALALATGPVQPLTDSFTVDGGESLNLKDAAVAQEINRRNEEVSPSELDKREGFLMKDLWLPDEANPANVVFAGVTISFIMASRYVMSRGRRVLQWYTQSMNFQYNGPQRVAVQALALGEKFFYSHLSDQGSASGNPNPDASTYSLSITPVNDEL</sequence>
<protein>
    <submittedName>
        <fullName evidence="3">Uncharacterized protein</fullName>
    </submittedName>
</protein>
<gene>
    <name evidence="3" type="ORF">E4U56_005933</name>
</gene>
<dbReference type="AlphaFoldDB" id="A0A9P7MKN1"/>
<name>A0A9P7MKN1_9HYPO</name>
<dbReference type="Proteomes" id="UP000784919">
    <property type="component" value="Unassembled WGS sequence"/>
</dbReference>